<feature type="non-terminal residue" evidence="1">
    <location>
        <position position="1"/>
    </location>
</feature>
<dbReference type="Proteomes" id="UP000002640">
    <property type="component" value="Unassembled WGS sequence"/>
</dbReference>
<dbReference type="RefSeq" id="XP_009536841.1">
    <property type="nucleotide sequence ID" value="XM_009538546.1"/>
</dbReference>
<sequence>YMRYKLSQPRTIVKITTGQEKRKKILTQFMNDLVAMGKRRVHKTGKRRCEAQTLVPILLEDFL</sequence>
<dbReference type="EMBL" id="JH159162">
    <property type="protein sequence ID" value="EGZ07275.1"/>
    <property type="molecule type" value="Genomic_DNA"/>
</dbReference>
<dbReference type="GeneID" id="20652056"/>
<name>G5A9J5_PHYSP</name>
<organism evidence="1 2">
    <name type="scientific">Phytophthora sojae (strain P6497)</name>
    <name type="common">Soybean stem and root rot agent</name>
    <name type="synonym">Phytophthora megasperma f. sp. glycines</name>
    <dbReference type="NCBI Taxonomy" id="1094619"/>
    <lineage>
        <taxon>Eukaryota</taxon>
        <taxon>Sar</taxon>
        <taxon>Stramenopiles</taxon>
        <taxon>Oomycota</taxon>
        <taxon>Peronosporomycetes</taxon>
        <taxon>Peronosporales</taxon>
        <taxon>Peronosporaceae</taxon>
        <taxon>Phytophthora</taxon>
    </lineage>
</organism>
<keyword evidence="2" id="KW-1185">Reference proteome</keyword>
<gene>
    <name evidence="1" type="ORF">PHYSODRAFT_419219</name>
</gene>
<reference evidence="1 2" key="1">
    <citation type="journal article" date="2006" name="Science">
        <title>Phytophthora genome sequences uncover evolutionary origins and mechanisms of pathogenesis.</title>
        <authorList>
            <person name="Tyler B.M."/>
            <person name="Tripathy S."/>
            <person name="Zhang X."/>
            <person name="Dehal P."/>
            <person name="Jiang R.H."/>
            <person name="Aerts A."/>
            <person name="Arredondo F.D."/>
            <person name="Baxter L."/>
            <person name="Bensasson D."/>
            <person name="Beynon J.L."/>
            <person name="Chapman J."/>
            <person name="Damasceno C.M."/>
            <person name="Dorrance A.E."/>
            <person name="Dou D."/>
            <person name="Dickerman A.W."/>
            <person name="Dubchak I.L."/>
            <person name="Garbelotto M."/>
            <person name="Gijzen M."/>
            <person name="Gordon S.G."/>
            <person name="Govers F."/>
            <person name="Grunwald N.J."/>
            <person name="Huang W."/>
            <person name="Ivors K.L."/>
            <person name="Jones R.W."/>
            <person name="Kamoun S."/>
            <person name="Krampis K."/>
            <person name="Lamour K.H."/>
            <person name="Lee M.K."/>
            <person name="McDonald W.H."/>
            <person name="Medina M."/>
            <person name="Meijer H.J."/>
            <person name="Nordberg E.K."/>
            <person name="Maclean D.J."/>
            <person name="Ospina-Giraldo M.D."/>
            <person name="Morris P.F."/>
            <person name="Phuntumart V."/>
            <person name="Putnam N.H."/>
            <person name="Rash S."/>
            <person name="Rose J.K."/>
            <person name="Sakihama Y."/>
            <person name="Salamov A.A."/>
            <person name="Savidor A."/>
            <person name="Scheuring C.F."/>
            <person name="Smith B.M."/>
            <person name="Sobral B.W."/>
            <person name="Terry A."/>
            <person name="Torto-Alalibo T.A."/>
            <person name="Win J."/>
            <person name="Xu Z."/>
            <person name="Zhang H."/>
            <person name="Grigoriev I.V."/>
            <person name="Rokhsar D.S."/>
            <person name="Boore J.L."/>
        </authorList>
    </citation>
    <scope>NUCLEOTIDE SEQUENCE [LARGE SCALE GENOMIC DNA]</scope>
    <source>
        <strain evidence="1 2">P6497</strain>
    </source>
</reference>
<dbReference type="InParanoid" id="G5A9J5"/>
<feature type="non-terminal residue" evidence="1">
    <location>
        <position position="63"/>
    </location>
</feature>
<accession>G5A9J5</accession>
<evidence type="ECO:0000313" key="2">
    <source>
        <dbReference type="Proteomes" id="UP000002640"/>
    </source>
</evidence>
<protein>
    <submittedName>
        <fullName evidence="1">Uncharacterized protein</fullName>
    </submittedName>
</protein>
<dbReference type="AlphaFoldDB" id="G5A9J5"/>
<evidence type="ECO:0000313" key="1">
    <source>
        <dbReference type="EMBL" id="EGZ07275.1"/>
    </source>
</evidence>
<dbReference type="KEGG" id="psoj:PHYSODRAFT_419219"/>
<proteinExistence type="predicted"/>